<name>A0A426ZYH0_ENSVE</name>
<dbReference type="EMBL" id="AMZH03004503">
    <property type="protein sequence ID" value="RRT69005.1"/>
    <property type="molecule type" value="Genomic_DNA"/>
</dbReference>
<evidence type="ECO:0000313" key="1">
    <source>
        <dbReference type="EMBL" id="RRT69005.1"/>
    </source>
</evidence>
<evidence type="ECO:0000313" key="2">
    <source>
        <dbReference type="Proteomes" id="UP000287651"/>
    </source>
</evidence>
<reference evidence="1 2" key="1">
    <citation type="journal article" date="2014" name="Agronomy (Basel)">
        <title>A Draft Genome Sequence for Ensete ventricosum, the Drought-Tolerant Tree Against Hunger.</title>
        <authorList>
            <person name="Harrison J."/>
            <person name="Moore K.A."/>
            <person name="Paszkiewicz K."/>
            <person name="Jones T."/>
            <person name="Grant M."/>
            <person name="Ambacheew D."/>
            <person name="Muzemil S."/>
            <person name="Studholme D.J."/>
        </authorList>
    </citation>
    <scope>NUCLEOTIDE SEQUENCE [LARGE SCALE GENOMIC DNA]</scope>
</reference>
<organism evidence="1 2">
    <name type="scientific">Ensete ventricosum</name>
    <name type="common">Abyssinian banana</name>
    <name type="synonym">Musa ensete</name>
    <dbReference type="NCBI Taxonomy" id="4639"/>
    <lineage>
        <taxon>Eukaryota</taxon>
        <taxon>Viridiplantae</taxon>
        <taxon>Streptophyta</taxon>
        <taxon>Embryophyta</taxon>
        <taxon>Tracheophyta</taxon>
        <taxon>Spermatophyta</taxon>
        <taxon>Magnoliopsida</taxon>
        <taxon>Liliopsida</taxon>
        <taxon>Zingiberales</taxon>
        <taxon>Musaceae</taxon>
        <taxon>Ensete</taxon>
    </lineage>
</organism>
<protein>
    <submittedName>
        <fullName evidence="1">Uncharacterized protein</fullName>
    </submittedName>
</protein>
<gene>
    <name evidence="1" type="ORF">B296_00021605</name>
</gene>
<comment type="caution">
    <text evidence="1">The sequence shown here is derived from an EMBL/GenBank/DDBJ whole genome shotgun (WGS) entry which is preliminary data.</text>
</comment>
<dbReference type="Proteomes" id="UP000287651">
    <property type="component" value="Unassembled WGS sequence"/>
</dbReference>
<proteinExistence type="predicted"/>
<sequence length="162" mass="17978">MIGLMVLKGPKTLLALLNSLCFLLGFLQFSFFHPPISFNQVGCSPQVHLALGSFPLPIRRGRGQRVEKLASRGSHIRGYLPRRMPGGEGTWSWGFRADWSIHLISNVPPLLSEEESIMVNRLRGILPLSQAIQDMTEKWLVEAGLSPASPGIHLYSNASQYV</sequence>
<dbReference type="AlphaFoldDB" id="A0A426ZYH0"/>
<accession>A0A426ZYH0</accession>